<evidence type="ECO:0000313" key="3">
    <source>
        <dbReference type="Proteomes" id="UP000799757"/>
    </source>
</evidence>
<dbReference type="PANTHER" id="PTHR14097">
    <property type="entry name" value="OXIDOREDUCTASE HTATIP2"/>
    <property type="match status" value="1"/>
</dbReference>
<keyword evidence="3" id="KW-1185">Reference proteome</keyword>
<proteinExistence type="predicted"/>
<feature type="domain" description="NAD(P)-binding" evidence="1">
    <location>
        <begin position="7"/>
        <end position="101"/>
    </location>
</feature>
<dbReference type="Proteomes" id="UP000799757">
    <property type="component" value="Unassembled WGS sequence"/>
</dbReference>
<accession>A0A6A6WWS9</accession>
<dbReference type="SUPFAM" id="SSF51735">
    <property type="entry name" value="NAD(P)-binding Rossmann-fold domains"/>
    <property type="match status" value="1"/>
</dbReference>
<dbReference type="AlphaFoldDB" id="A0A6A6WWS9"/>
<evidence type="ECO:0000259" key="1">
    <source>
        <dbReference type="Pfam" id="PF13460"/>
    </source>
</evidence>
<name>A0A6A6WWS9_9PLEO</name>
<dbReference type="InterPro" id="IPR036291">
    <property type="entry name" value="NAD(P)-bd_dom_sf"/>
</dbReference>
<dbReference type="Pfam" id="PF13460">
    <property type="entry name" value="NAD_binding_10"/>
    <property type="match status" value="1"/>
</dbReference>
<dbReference type="OrthoDB" id="3535423at2759"/>
<dbReference type="EMBL" id="MU002222">
    <property type="protein sequence ID" value="KAF2788371.1"/>
    <property type="molecule type" value="Genomic_DNA"/>
</dbReference>
<sequence>MKVLITGATGRIGREVLGQFLRHPSITSVVALSRRDIPSDSLPNKDKFTNVIVKDFSKWSQDVMEIIQDADAMFWAMGTNDTSPGPNFDWPLAFQEAMLKARESRTTRFRYVFLSGKWVVQDQDTWRWFLGNTRRLKGRAEIVALEFAREHRDTWQTFIIKPGGVITPDMYARGLLSMLMGNGGIKSEELDVYVAELVVTGKEEEGLIYNERMLEKGRGLQDMRVERR</sequence>
<evidence type="ECO:0000313" key="2">
    <source>
        <dbReference type="EMBL" id="KAF2788371.1"/>
    </source>
</evidence>
<protein>
    <recommendedName>
        <fullName evidence="1">NAD(P)-binding domain-containing protein</fullName>
    </recommendedName>
</protein>
<dbReference type="PANTHER" id="PTHR14097:SF8">
    <property type="entry name" value="NAD(P)-BINDING DOMAIN-CONTAINING PROTEIN"/>
    <property type="match status" value="1"/>
</dbReference>
<dbReference type="InterPro" id="IPR016040">
    <property type="entry name" value="NAD(P)-bd_dom"/>
</dbReference>
<reference evidence="2" key="1">
    <citation type="journal article" date="2020" name="Stud. Mycol.">
        <title>101 Dothideomycetes genomes: a test case for predicting lifestyles and emergence of pathogens.</title>
        <authorList>
            <person name="Haridas S."/>
            <person name="Albert R."/>
            <person name="Binder M."/>
            <person name="Bloem J."/>
            <person name="Labutti K."/>
            <person name="Salamov A."/>
            <person name="Andreopoulos B."/>
            <person name="Baker S."/>
            <person name="Barry K."/>
            <person name="Bills G."/>
            <person name="Bluhm B."/>
            <person name="Cannon C."/>
            <person name="Castanera R."/>
            <person name="Culley D."/>
            <person name="Daum C."/>
            <person name="Ezra D."/>
            <person name="Gonzalez J."/>
            <person name="Henrissat B."/>
            <person name="Kuo A."/>
            <person name="Liang C."/>
            <person name="Lipzen A."/>
            <person name="Lutzoni F."/>
            <person name="Magnuson J."/>
            <person name="Mondo S."/>
            <person name="Nolan M."/>
            <person name="Ohm R."/>
            <person name="Pangilinan J."/>
            <person name="Park H.-J."/>
            <person name="Ramirez L."/>
            <person name="Alfaro M."/>
            <person name="Sun H."/>
            <person name="Tritt A."/>
            <person name="Yoshinaga Y."/>
            <person name="Zwiers L.-H."/>
            <person name="Turgeon B."/>
            <person name="Goodwin S."/>
            <person name="Spatafora J."/>
            <person name="Crous P."/>
            <person name="Grigoriev I."/>
        </authorList>
    </citation>
    <scope>NUCLEOTIDE SEQUENCE</scope>
    <source>
        <strain evidence="2">CBS 109.77</strain>
    </source>
</reference>
<organism evidence="2 3">
    <name type="scientific">Melanomma pulvis-pyrius CBS 109.77</name>
    <dbReference type="NCBI Taxonomy" id="1314802"/>
    <lineage>
        <taxon>Eukaryota</taxon>
        <taxon>Fungi</taxon>
        <taxon>Dikarya</taxon>
        <taxon>Ascomycota</taxon>
        <taxon>Pezizomycotina</taxon>
        <taxon>Dothideomycetes</taxon>
        <taxon>Pleosporomycetidae</taxon>
        <taxon>Pleosporales</taxon>
        <taxon>Melanommataceae</taxon>
        <taxon>Melanomma</taxon>
    </lineage>
</organism>
<dbReference type="Gene3D" id="3.40.50.720">
    <property type="entry name" value="NAD(P)-binding Rossmann-like Domain"/>
    <property type="match status" value="1"/>
</dbReference>
<gene>
    <name evidence="2" type="ORF">K505DRAFT_255714</name>
</gene>